<proteinExistence type="predicted"/>
<evidence type="ECO:0000256" key="2">
    <source>
        <dbReference type="ARBA" id="ARBA00022801"/>
    </source>
</evidence>
<keyword evidence="4" id="KW-0067">ATP-binding</keyword>
<dbReference type="GO" id="GO:0005694">
    <property type="term" value="C:chromosome"/>
    <property type="evidence" value="ECO:0007669"/>
    <property type="project" value="UniProtKB-ARBA"/>
</dbReference>
<dbReference type="Proteomes" id="UP000053555">
    <property type="component" value="Unassembled WGS sequence"/>
</dbReference>
<evidence type="ECO:0000256" key="5">
    <source>
        <dbReference type="SAM" id="MobiDB-lite"/>
    </source>
</evidence>
<dbReference type="PANTHER" id="PTHR10887:SF538">
    <property type="entry name" value="HELICASE MAGATAMA 3-RELATED"/>
    <property type="match status" value="1"/>
</dbReference>
<feature type="domain" description="DNA2/NAM7 helicase-like C-terminal" evidence="6">
    <location>
        <begin position="46"/>
        <end position="215"/>
    </location>
</feature>
<organism evidence="7">
    <name type="scientific">Glycine soja</name>
    <name type="common">Wild soybean</name>
    <dbReference type="NCBI Taxonomy" id="3848"/>
    <lineage>
        <taxon>Eukaryota</taxon>
        <taxon>Viridiplantae</taxon>
        <taxon>Streptophyta</taxon>
        <taxon>Embryophyta</taxon>
        <taxon>Tracheophyta</taxon>
        <taxon>Spermatophyta</taxon>
        <taxon>Magnoliopsida</taxon>
        <taxon>eudicotyledons</taxon>
        <taxon>Gunneridae</taxon>
        <taxon>Pentapetalae</taxon>
        <taxon>rosids</taxon>
        <taxon>fabids</taxon>
        <taxon>Fabales</taxon>
        <taxon>Fabaceae</taxon>
        <taxon>Papilionoideae</taxon>
        <taxon>50 kb inversion clade</taxon>
        <taxon>NPAAA clade</taxon>
        <taxon>indigoferoid/millettioid clade</taxon>
        <taxon>Phaseoleae</taxon>
        <taxon>Glycine</taxon>
        <taxon>Glycine subgen. Soja</taxon>
    </lineage>
</organism>
<keyword evidence="3 7" id="KW-0347">Helicase</keyword>
<dbReference type="CDD" id="cd18808">
    <property type="entry name" value="SF1_C_Upf1"/>
    <property type="match status" value="1"/>
</dbReference>
<accession>A0A0B2QS39</accession>
<dbReference type="EC" id="3.6.4.-" evidence="7"/>
<dbReference type="InterPro" id="IPR047187">
    <property type="entry name" value="SF1_C_Upf1"/>
</dbReference>
<dbReference type="InterPro" id="IPR027417">
    <property type="entry name" value="P-loop_NTPase"/>
</dbReference>
<dbReference type="InterPro" id="IPR045055">
    <property type="entry name" value="DNA2/NAM7-like"/>
</dbReference>
<dbReference type="Pfam" id="PF13087">
    <property type="entry name" value="AAA_12"/>
    <property type="match status" value="1"/>
</dbReference>
<evidence type="ECO:0000256" key="3">
    <source>
        <dbReference type="ARBA" id="ARBA00022806"/>
    </source>
</evidence>
<dbReference type="GO" id="GO:0016787">
    <property type="term" value="F:hydrolase activity"/>
    <property type="evidence" value="ECO:0007669"/>
    <property type="project" value="UniProtKB-KW"/>
</dbReference>
<gene>
    <name evidence="7" type="ORF">glysoja_037418</name>
</gene>
<evidence type="ECO:0000256" key="4">
    <source>
        <dbReference type="ARBA" id="ARBA00022840"/>
    </source>
</evidence>
<dbReference type="FunFam" id="3.40.50.300:FF:000326">
    <property type="entry name" value="P-loop containing nucleoside triphosphate hydrolase"/>
    <property type="match status" value="1"/>
</dbReference>
<sequence>MHSKTYELSQGPQLPIEEKQRHWALASPWFNGINPRDSLMPKDGDDIRSFPSREFYEDSLEDGDEVKSRAIHAWHDYRCFGPFCFFDIHEGKEARPPGSGSWINVEEVDFVLFLYQKLISLYPTLKSGNQVAIISPYSQQVKLFQKRFEDTFGMSAEKIVDICTVDGCQGREKDIAIFSCVRASKDKGIGFVEDIRRMKVGITRAKSAVLVVGSASTLRRSEQWNKLVENAEKRNCFFKVSQPYSSFFSDESLTSLQTKVAEPSQVTGPVDTLDNDVQSDNAAAFDVQAQAEDNDDGEGDVGMNDACFDDD</sequence>
<dbReference type="InterPro" id="IPR041679">
    <property type="entry name" value="DNA2/NAM7-like_C"/>
</dbReference>
<dbReference type="EMBL" id="KN656751">
    <property type="protein sequence ID" value="KHN22924.1"/>
    <property type="molecule type" value="Genomic_DNA"/>
</dbReference>
<dbReference type="GO" id="GO:0005524">
    <property type="term" value="F:ATP binding"/>
    <property type="evidence" value="ECO:0007669"/>
    <property type="project" value="UniProtKB-KW"/>
</dbReference>
<protein>
    <submittedName>
        <fullName evidence="7">Putative helicase</fullName>
        <ecNumber evidence="7">3.6.4.-</ecNumber>
    </submittedName>
</protein>
<keyword evidence="2 7" id="KW-0378">Hydrolase</keyword>
<dbReference type="AlphaFoldDB" id="A0A0B2QS39"/>
<dbReference type="GO" id="GO:0004386">
    <property type="term" value="F:helicase activity"/>
    <property type="evidence" value="ECO:0007669"/>
    <property type="project" value="UniProtKB-KW"/>
</dbReference>
<feature type="region of interest" description="Disordered" evidence="5">
    <location>
        <begin position="289"/>
        <end position="311"/>
    </location>
</feature>
<evidence type="ECO:0000259" key="6">
    <source>
        <dbReference type="Pfam" id="PF13087"/>
    </source>
</evidence>
<evidence type="ECO:0000313" key="7">
    <source>
        <dbReference type="EMBL" id="KHN22924.1"/>
    </source>
</evidence>
<dbReference type="PANTHER" id="PTHR10887">
    <property type="entry name" value="DNA2/NAM7 HELICASE FAMILY"/>
    <property type="match status" value="1"/>
</dbReference>
<dbReference type="SUPFAM" id="SSF52540">
    <property type="entry name" value="P-loop containing nucleoside triphosphate hydrolases"/>
    <property type="match status" value="1"/>
</dbReference>
<evidence type="ECO:0000256" key="1">
    <source>
        <dbReference type="ARBA" id="ARBA00022741"/>
    </source>
</evidence>
<name>A0A0B2QS39_GLYSO</name>
<keyword evidence="1" id="KW-0547">Nucleotide-binding</keyword>
<dbReference type="Gene3D" id="3.40.50.300">
    <property type="entry name" value="P-loop containing nucleotide triphosphate hydrolases"/>
    <property type="match status" value="1"/>
</dbReference>
<reference evidence="7" key="1">
    <citation type="submission" date="2014-07" db="EMBL/GenBank/DDBJ databases">
        <title>Identification of a novel salt tolerance gene in wild soybean by whole-genome sequencing.</title>
        <authorList>
            <person name="Lam H.-M."/>
            <person name="Qi X."/>
            <person name="Li M.-W."/>
            <person name="Liu X."/>
            <person name="Xie M."/>
            <person name="Ni M."/>
            <person name="Xu X."/>
        </authorList>
    </citation>
    <scope>NUCLEOTIDE SEQUENCE [LARGE SCALE GENOMIC DNA]</scope>
    <source>
        <tissue evidence="7">Root</tissue>
    </source>
</reference>